<evidence type="ECO:0000313" key="3">
    <source>
        <dbReference type="EMBL" id="AYF98060.1"/>
    </source>
</evidence>
<dbReference type="Pfam" id="PF07993">
    <property type="entry name" value="NAD_binding_4"/>
    <property type="match status" value="1"/>
</dbReference>
<sequence>MTPKRAKTELGDAHVFLTGGTGFVGQAVLERLLSTHPGTTISLLVRTKGSAGGDDRLRTLLRKPVFKAWRAAVGEAGVEDAVARRIRIVEGGLGSVPELPGDIDVVIHSASTVSFDPPIDQAFDTNVGGAIGLYEALRASGSTPHVVHVSTCYVGGLRKGVVPEARLGHDVDWRAEYAAARSARERVELLSRHPDQLREFMDRARAEHGKEGPQAVARASEEARVAWVTARLVDAGRTRAESLGWTDVYTLTKAFAERAAEELWAGTGGSLSVVRPAIIESALAHPFPGWIDGFKVADPLILAYGRGLLPEFPGLPDSVLDLIPVDHVVNAILAAAANPPGGEPEYFHVSSGATNPLPFHQMYENVREYFTANPMPSPRGGDIPVPTWRFPGGRTVERALRRSRARLERRERQLSRGRSTARTRAQLAELATRRSDLETLENFAELYRAYVQTEIIFDDTNTRALHAAIPKKLQADRGFDVAAIDWQDYLQRVHFPAITTLTRAFSRRPEASSTEGRPAKELPERTDVVAVFDLEGTVVDTNLVEQYLWVRSAGWGWAAWPASVASILARLPVYLRAERRDRGEFIRTFLRRYEGMPQARLEKIVDGGYADTMLGHTATTALERAAAHRAAGHRTVLVTGSIGTLTAPVAAAFDEVVGGQMHVKDGQLTGYLGRPPLVDEARANWLRQYAERGGYDLSASYGYGDSHADLVWLELLGHPHAVNPDSRLAREAGRRRWRIDTWKSGSRAANRALMAEGTASGTPEEGAGGRR</sequence>
<dbReference type="EMBL" id="CP032630">
    <property type="protein sequence ID" value="AYF98060.1"/>
    <property type="molecule type" value="Genomic_DNA"/>
</dbReference>
<gene>
    <name evidence="3" type="ORF">D7I47_07200</name>
</gene>
<evidence type="ECO:0000259" key="2">
    <source>
        <dbReference type="Pfam" id="PF07993"/>
    </source>
</evidence>
<dbReference type="OrthoDB" id="25607at2"/>
<dbReference type="InterPro" id="IPR036291">
    <property type="entry name" value="NAD(P)-bd_dom_sf"/>
</dbReference>
<accession>A0A387BHN7</accession>
<dbReference type="Gene3D" id="3.40.50.720">
    <property type="entry name" value="NAD(P)-binding Rossmann-like Domain"/>
    <property type="match status" value="1"/>
</dbReference>
<protein>
    <submittedName>
        <fullName evidence="3">NAD-dependent epimerase/dehydratase family protein</fullName>
    </submittedName>
</protein>
<evidence type="ECO:0000256" key="1">
    <source>
        <dbReference type="SAM" id="MobiDB-lite"/>
    </source>
</evidence>
<name>A0A387BHN7_9MICO</name>
<dbReference type="PANTHER" id="PTHR11011:SF45">
    <property type="entry name" value="FATTY ACYL-COA REDUCTASE CG8306-RELATED"/>
    <property type="match status" value="1"/>
</dbReference>
<dbReference type="Pfam" id="PF12710">
    <property type="entry name" value="HAD"/>
    <property type="match status" value="1"/>
</dbReference>
<evidence type="ECO:0000313" key="4">
    <source>
        <dbReference type="Proteomes" id="UP000278886"/>
    </source>
</evidence>
<dbReference type="InterPro" id="IPR023214">
    <property type="entry name" value="HAD_sf"/>
</dbReference>
<dbReference type="Gene3D" id="3.40.50.1000">
    <property type="entry name" value="HAD superfamily/HAD-like"/>
    <property type="match status" value="1"/>
</dbReference>
<dbReference type="AlphaFoldDB" id="A0A387BHN7"/>
<dbReference type="GO" id="GO:0010345">
    <property type="term" value="P:suberin biosynthetic process"/>
    <property type="evidence" value="ECO:0007669"/>
    <property type="project" value="TreeGrafter"/>
</dbReference>
<dbReference type="RefSeq" id="WP_120762408.1">
    <property type="nucleotide sequence ID" value="NZ_CP032630.1"/>
</dbReference>
<dbReference type="GO" id="GO:0080019">
    <property type="term" value="F:alcohol-forming very long-chain fatty acyl-CoA reductase activity"/>
    <property type="evidence" value="ECO:0007669"/>
    <property type="project" value="InterPro"/>
</dbReference>
<dbReference type="Proteomes" id="UP000278886">
    <property type="component" value="Chromosome"/>
</dbReference>
<dbReference type="InterPro" id="IPR013120">
    <property type="entry name" value="FAR_NAD-bd"/>
</dbReference>
<dbReference type="PANTHER" id="PTHR11011">
    <property type="entry name" value="MALE STERILITY PROTEIN 2-RELATED"/>
    <property type="match status" value="1"/>
</dbReference>
<proteinExistence type="predicted"/>
<dbReference type="Gene3D" id="1.20.1440.100">
    <property type="entry name" value="SG protein - dephosphorylation function"/>
    <property type="match status" value="1"/>
</dbReference>
<dbReference type="InterPro" id="IPR026055">
    <property type="entry name" value="FAR"/>
</dbReference>
<keyword evidence="4" id="KW-1185">Reference proteome</keyword>
<dbReference type="KEGG" id="lyd:D7I47_07200"/>
<feature type="region of interest" description="Disordered" evidence="1">
    <location>
        <begin position="750"/>
        <end position="771"/>
    </location>
</feature>
<reference evidence="4" key="1">
    <citation type="submission" date="2018-09" db="EMBL/GenBank/DDBJ databases">
        <title>Genome sequencing of strain 2DFWR-13.</title>
        <authorList>
            <person name="Heo J."/>
            <person name="Kim S.-J."/>
            <person name="Kwon S.-W."/>
        </authorList>
    </citation>
    <scope>NUCLEOTIDE SEQUENCE [LARGE SCALE GENOMIC DNA]</scope>
    <source>
        <strain evidence="4">2DFWR-13</strain>
    </source>
</reference>
<dbReference type="SUPFAM" id="SSF56784">
    <property type="entry name" value="HAD-like"/>
    <property type="match status" value="1"/>
</dbReference>
<organism evidence="3 4">
    <name type="scientific">Protaetiibacter intestinalis</name>
    <dbReference type="NCBI Taxonomy" id="2419774"/>
    <lineage>
        <taxon>Bacteria</taxon>
        <taxon>Bacillati</taxon>
        <taxon>Actinomycetota</taxon>
        <taxon>Actinomycetes</taxon>
        <taxon>Micrococcales</taxon>
        <taxon>Microbacteriaceae</taxon>
        <taxon>Protaetiibacter</taxon>
    </lineage>
</organism>
<dbReference type="InterPro" id="IPR036412">
    <property type="entry name" value="HAD-like_sf"/>
</dbReference>
<feature type="domain" description="Thioester reductase (TE)" evidence="2">
    <location>
        <begin position="17"/>
        <end position="332"/>
    </location>
</feature>
<dbReference type="SUPFAM" id="SSF51735">
    <property type="entry name" value="NAD(P)-binding Rossmann-fold domains"/>
    <property type="match status" value="1"/>
</dbReference>
<dbReference type="GO" id="GO:0035336">
    <property type="term" value="P:long-chain fatty-acyl-CoA metabolic process"/>
    <property type="evidence" value="ECO:0007669"/>
    <property type="project" value="TreeGrafter"/>
</dbReference>